<name>A0ABW1NXM1_9PSEU</name>
<organism evidence="1 2">
    <name type="scientific">Saccharothrix lopnurensis</name>
    <dbReference type="NCBI Taxonomy" id="1670621"/>
    <lineage>
        <taxon>Bacteria</taxon>
        <taxon>Bacillati</taxon>
        <taxon>Actinomycetota</taxon>
        <taxon>Actinomycetes</taxon>
        <taxon>Pseudonocardiales</taxon>
        <taxon>Pseudonocardiaceae</taxon>
        <taxon>Saccharothrix</taxon>
    </lineage>
</organism>
<gene>
    <name evidence="1" type="ORF">ACFP3R_02360</name>
</gene>
<dbReference type="Proteomes" id="UP001596220">
    <property type="component" value="Unassembled WGS sequence"/>
</dbReference>
<keyword evidence="2" id="KW-1185">Reference proteome</keyword>
<reference evidence="2" key="1">
    <citation type="journal article" date="2019" name="Int. J. Syst. Evol. Microbiol.">
        <title>The Global Catalogue of Microorganisms (GCM) 10K type strain sequencing project: providing services to taxonomists for standard genome sequencing and annotation.</title>
        <authorList>
            <consortium name="The Broad Institute Genomics Platform"/>
            <consortium name="The Broad Institute Genome Sequencing Center for Infectious Disease"/>
            <person name="Wu L."/>
            <person name="Ma J."/>
        </authorList>
    </citation>
    <scope>NUCLEOTIDE SEQUENCE [LARGE SCALE GENOMIC DNA]</scope>
    <source>
        <strain evidence="2">CGMCC 4.7246</strain>
    </source>
</reference>
<accession>A0ABW1NXM1</accession>
<dbReference type="EMBL" id="JBHSQO010000002">
    <property type="protein sequence ID" value="MFC6088105.1"/>
    <property type="molecule type" value="Genomic_DNA"/>
</dbReference>
<proteinExistence type="predicted"/>
<protein>
    <submittedName>
        <fullName evidence="1">Uncharacterized protein</fullName>
    </submittedName>
</protein>
<dbReference type="RefSeq" id="WP_380632240.1">
    <property type="nucleotide sequence ID" value="NZ_JBHSQO010000002.1"/>
</dbReference>
<evidence type="ECO:0000313" key="2">
    <source>
        <dbReference type="Proteomes" id="UP001596220"/>
    </source>
</evidence>
<comment type="caution">
    <text evidence="1">The sequence shown here is derived from an EMBL/GenBank/DDBJ whole genome shotgun (WGS) entry which is preliminary data.</text>
</comment>
<evidence type="ECO:0000313" key="1">
    <source>
        <dbReference type="EMBL" id="MFC6088105.1"/>
    </source>
</evidence>
<sequence>MFAWQQARVRLLETANRMEVARAAQREQEELRAARLRWAREKGLKSRRLACVPTPQCGEAFASWVARSADTPKVTIDQMLGYLELSTNVSVVRNGVELTAERLESVTAASGLAEGQADVGPESLQIGDVAQRSPVGPPAQGELFSGTPYWHCRRITEPRTSPPRRACSPTDGS</sequence>